<feature type="compositionally biased region" description="Low complexity" evidence="1">
    <location>
        <begin position="38"/>
        <end position="49"/>
    </location>
</feature>
<dbReference type="RefSeq" id="WP_005317125.1">
    <property type="nucleotide sequence ID" value="NZ_CP011340.1"/>
</dbReference>
<protein>
    <submittedName>
        <fullName evidence="4">Uncharacterized protein</fullName>
    </submittedName>
</protein>
<accession>A0A0M3QJC9</accession>
<feature type="region of interest" description="Disordered" evidence="1">
    <location>
        <begin position="218"/>
        <end position="265"/>
    </location>
</feature>
<sequence length="297" mass="30815">MRTRNALALGAAAALIASALISGSAAIAARTPRPPVPATFAAPSASAAPAEDRSGDRPADRAPTCGKDSDPAFPIRTRIHGGPTTVRSGSGFHPWSVDLTNTTRETCHRIHPVIVLTAQDRGLTEDRVTLEFHDEDADRWRPVVLEETTEDEIVGVFDGFQGFAVPAGGTVTVRTRLSLAAGTPSNTVTVNAAVVQRKGDDGDWVGESGEYRFTVVAGEGDPSSEPTPARPTADPSPSGSRAEVTPVSASPSRSGQLATTGSGPLTRIGVGVGGAILLGAGALALLTRHRRARPRRR</sequence>
<keyword evidence="2" id="KW-0812">Transmembrane</keyword>
<dbReference type="AlphaFoldDB" id="A0A0M3QJC9"/>
<dbReference type="OrthoDB" id="4336829at2"/>
<feature type="compositionally biased region" description="Polar residues" evidence="1">
    <location>
        <begin position="247"/>
        <end position="263"/>
    </location>
</feature>
<evidence type="ECO:0000256" key="2">
    <source>
        <dbReference type="SAM" id="Phobius"/>
    </source>
</evidence>
<feature type="compositionally biased region" description="Basic and acidic residues" evidence="1">
    <location>
        <begin position="50"/>
        <end position="60"/>
    </location>
</feature>
<feature type="region of interest" description="Disordered" evidence="1">
    <location>
        <begin position="37"/>
        <end position="87"/>
    </location>
</feature>
<organism evidence="4">
    <name type="scientific">Streptomyces pristinaespiralis</name>
    <dbReference type="NCBI Taxonomy" id="38300"/>
    <lineage>
        <taxon>Bacteria</taxon>
        <taxon>Bacillati</taxon>
        <taxon>Actinomycetota</taxon>
        <taxon>Actinomycetes</taxon>
        <taxon>Kitasatosporales</taxon>
        <taxon>Streptomycetaceae</taxon>
        <taxon>Streptomyces</taxon>
    </lineage>
</organism>
<keyword evidence="2" id="KW-1133">Transmembrane helix</keyword>
<evidence type="ECO:0000313" key="4">
    <source>
        <dbReference type="EMBL" id="ALC22999.1"/>
    </source>
</evidence>
<name>A0A0M3QJC9_STRPR</name>
<keyword evidence="2" id="KW-0472">Membrane</keyword>
<evidence type="ECO:0000256" key="1">
    <source>
        <dbReference type="SAM" id="MobiDB-lite"/>
    </source>
</evidence>
<dbReference type="STRING" id="38300.SPRI_4693"/>
<feature type="transmembrane region" description="Helical" evidence="2">
    <location>
        <begin position="268"/>
        <end position="287"/>
    </location>
</feature>
<reference evidence="4 5" key="1">
    <citation type="submission" date="2015-08" db="EMBL/GenBank/DDBJ databases">
        <title>Genome sequence of the pristinamycin over-producing bacterium Streptomyces pristinaespiralis HCCB10218.</title>
        <authorList>
            <person name="Tian J."/>
            <person name="Yang J."/>
            <person name="Li L."/>
            <person name="Ruan L."/>
            <person name="Wei W."/>
            <person name="Zheng G."/>
            <person name="Wei Z."/>
            <person name="Yang S."/>
            <person name="Ge M."/>
            <person name="Jiang W."/>
            <person name="Lu Y."/>
        </authorList>
    </citation>
    <scope>NUCLEOTIDE SEQUENCE [LARGE SCALE GENOMIC DNA]</scope>
    <source>
        <strain evidence="4 5">HCCB 10218</strain>
    </source>
</reference>
<feature type="chain" id="PRO_5043512004" evidence="3">
    <location>
        <begin position="29"/>
        <end position="297"/>
    </location>
</feature>
<dbReference type="PATRIC" id="fig|38300.4.peg.4924"/>
<dbReference type="KEGG" id="spri:SPRI_4693"/>
<dbReference type="Proteomes" id="UP000060513">
    <property type="component" value="Chromosome"/>
</dbReference>
<keyword evidence="3" id="KW-0732">Signal</keyword>
<dbReference type="EMBL" id="CP011340">
    <property type="protein sequence ID" value="ALC22999.1"/>
    <property type="molecule type" value="Genomic_DNA"/>
</dbReference>
<dbReference type="GeneID" id="97234258"/>
<dbReference type="OMA" id="SDGDWVG"/>
<evidence type="ECO:0000313" key="5">
    <source>
        <dbReference type="Proteomes" id="UP000060513"/>
    </source>
</evidence>
<evidence type="ECO:0000256" key="3">
    <source>
        <dbReference type="SAM" id="SignalP"/>
    </source>
</evidence>
<gene>
    <name evidence="4" type="ORF">SPRI_4693</name>
</gene>
<proteinExistence type="predicted"/>
<feature type="signal peptide" evidence="3">
    <location>
        <begin position="1"/>
        <end position="28"/>
    </location>
</feature>